<dbReference type="AlphaFoldDB" id="A0A4R9JW03"/>
<keyword evidence="7 9" id="KW-0460">Magnesium</keyword>
<dbReference type="GO" id="GO:0005524">
    <property type="term" value="F:ATP binding"/>
    <property type="evidence" value="ECO:0007669"/>
    <property type="project" value="UniProtKB-UniRule"/>
</dbReference>
<keyword evidence="1 9" id="KW-0963">Cytoplasm</keyword>
<sequence length="232" mass="26225">MSQAFFVAGTGTDIGKTFFSSLFLAKYGKSHQFRYWKPIQTGLLEGDDTDFIRKITNFEDFHFLKPVYRLRYPSSPHLAAEKEGLEIDLKKLRLEIANIRNFPVIIEGAGGVFVPLTKSYLSWQLIRESNLKVVIVCSTELGTINHTLLTLESLLQRMIPVVGFYMVGPKNELIEDNIKTIQMFGGVSCLGLTTFPSQKLSSQEFIEFAKSSFDTDRMVLDSLLDIGDDFDS</sequence>
<feature type="binding site" evidence="9">
    <location>
        <begin position="13"/>
        <end position="18"/>
    </location>
    <ligand>
        <name>ATP</name>
        <dbReference type="ChEBI" id="CHEBI:30616"/>
    </ligand>
</feature>
<proteinExistence type="inferred from homology"/>
<name>A0A4R9JW03_9LEPT</name>
<feature type="binding site" evidence="9">
    <location>
        <position position="41"/>
    </location>
    <ligand>
        <name>substrate</name>
    </ligand>
</feature>
<comment type="function">
    <text evidence="9">Catalyzes a mechanistically unusual reaction, the ATP-dependent insertion of CO2 between the N7 and N8 nitrogen atoms of 7,8-diaminopelargonic acid (DAPA, also called 7,8-diammoniononanoate) to form a ureido ring.</text>
</comment>
<feature type="binding site" evidence="9">
    <location>
        <position position="107"/>
    </location>
    <ligand>
        <name>Mg(2+)</name>
        <dbReference type="ChEBI" id="CHEBI:18420"/>
    </ligand>
</feature>
<dbReference type="EC" id="6.3.3.3" evidence="9"/>
<feature type="binding site" evidence="9">
    <location>
        <position position="50"/>
    </location>
    <ligand>
        <name>ATP</name>
        <dbReference type="ChEBI" id="CHEBI:30616"/>
    </ligand>
</feature>
<evidence type="ECO:0000256" key="5">
    <source>
        <dbReference type="ARBA" id="ARBA00022756"/>
    </source>
</evidence>
<comment type="subunit">
    <text evidence="9">Homodimer.</text>
</comment>
<dbReference type="HAMAP" id="MF_00336">
    <property type="entry name" value="BioD"/>
    <property type="match status" value="1"/>
</dbReference>
<keyword evidence="11" id="KW-1185">Reference proteome</keyword>
<comment type="cofactor">
    <cofactor evidence="9">
        <name>Mg(2+)</name>
        <dbReference type="ChEBI" id="CHEBI:18420"/>
    </cofactor>
</comment>
<evidence type="ECO:0000256" key="4">
    <source>
        <dbReference type="ARBA" id="ARBA00022741"/>
    </source>
</evidence>
<evidence type="ECO:0000256" key="3">
    <source>
        <dbReference type="ARBA" id="ARBA00022723"/>
    </source>
</evidence>
<dbReference type="Proteomes" id="UP000297693">
    <property type="component" value="Unassembled WGS sequence"/>
</dbReference>
<dbReference type="InterPro" id="IPR027417">
    <property type="entry name" value="P-loop_NTPase"/>
</dbReference>
<dbReference type="Gene3D" id="3.40.50.300">
    <property type="entry name" value="P-loop containing nucleotide triphosphate hydrolases"/>
    <property type="match status" value="1"/>
</dbReference>
<keyword evidence="2 9" id="KW-0436">Ligase</keyword>
<dbReference type="PANTHER" id="PTHR43210:SF2">
    <property type="entry name" value="ATP-DEPENDENT DETHIOBIOTIN SYNTHETASE BIOD 2"/>
    <property type="match status" value="1"/>
</dbReference>
<dbReference type="RefSeq" id="WP_135624803.1">
    <property type="nucleotide sequence ID" value="NZ_RQGD01000039.1"/>
</dbReference>
<feature type="binding site" evidence="9">
    <location>
        <position position="50"/>
    </location>
    <ligand>
        <name>Mg(2+)</name>
        <dbReference type="ChEBI" id="CHEBI:18420"/>
    </ligand>
</feature>
<dbReference type="GO" id="GO:0000287">
    <property type="term" value="F:magnesium ion binding"/>
    <property type="evidence" value="ECO:0007669"/>
    <property type="project" value="UniProtKB-UniRule"/>
</dbReference>
<dbReference type="InterPro" id="IPR004472">
    <property type="entry name" value="DTB_synth_BioD"/>
</dbReference>
<dbReference type="GO" id="GO:0004141">
    <property type="term" value="F:dethiobiotin synthase activity"/>
    <property type="evidence" value="ECO:0007669"/>
    <property type="project" value="UniProtKB-UniRule"/>
</dbReference>
<comment type="subcellular location">
    <subcellularLocation>
        <location evidence="9">Cytoplasm</location>
    </subcellularLocation>
</comment>
<comment type="catalytic activity">
    <reaction evidence="9">
        <text>(7R,8S)-7,8-diammoniononanoate + CO2 + ATP = (4R,5S)-dethiobiotin + ADP + phosphate + 3 H(+)</text>
        <dbReference type="Rhea" id="RHEA:15805"/>
        <dbReference type="ChEBI" id="CHEBI:15378"/>
        <dbReference type="ChEBI" id="CHEBI:16526"/>
        <dbReference type="ChEBI" id="CHEBI:30616"/>
        <dbReference type="ChEBI" id="CHEBI:43474"/>
        <dbReference type="ChEBI" id="CHEBI:149469"/>
        <dbReference type="ChEBI" id="CHEBI:149473"/>
        <dbReference type="ChEBI" id="CHEBI:456216"/>
        <dbReference type="EC" id="6.3.3.3"/>
    </reaction>
</comment>
<keyword evidence="6 9" id="KW-0067">ATP-binding</keyword>
<gene>
    <name evidence="9 10" type="primary">bioD</name>
    <name evidence="10" type="ORF">EHQ58_15030</name>
</gene>
<organism evidence="10 11">
    <name type="scientific">Leptospira ognonensis</name>
    <dbReference type="NCBI Taxonomy" id="2484945"/>
    <lineage>
        <taxon>Bacteria</taxon>
        <taxon>Pseudomonadati</taxon>
        <taxon>Spirochaetota</taxon>
        <taxon>Spirochaetia</taxon>
        <taxon>Leptospirales</taxon>
        <taxon>Leptospiraceae</taxon>
        <taxon>Leptospira</taxon>
    </lineage>
</organism>
<dbReference type="UniPathway" id="UPA00078">
    <property type="reaction ID" value="UER00161"/>
</dbReference>
<comment type="similarity">
    <text evidence="9">Belongs to the dethiobiotin synthetase family.</text>
</comment>
<dbReference type="PIRSF" id="PIRSF006755">
    <property type="entry name" value="DTB_synth"/>
    <property type="match status" value="1"/>
</dbReference>
<reference evidence="10" key="1">
    <citation type="journal article" date="2019" name="PLoS Negl. Trop. Dis.">
        <title>Revisiting the worldwide diversity of Leptospira species in the environment.</title>
        <authorList>
            <person name="Vincent A.T."/>
            <person name="Schiettekatte O."/>
            <person name="Bourhy P."/>
            <person name="Veyrier F.J."/>
            <person name="Picardeau M."/>
        </authorList>
    </citation>
    <scope>NUCLEOTIDE SEQUENCE [LARGE SCALE GENOMIC DNA]</scope>
    <source>
        <strain evidence="10">201702476</strain>
    </source>
</reference>
<feature type="binding site" evidence="9">
    <location>
        <position position="17"/>
    </location>
    <ligand>
        <name>Mg(2+)</name>
        <dbReference type="ChEBI" id="CHEBI:18420"/>
    </ligand>
</feature>
<evidence type="ECO:0000313" key="11">
    <source>
        <dbReference type="Proteomes" id="UP000297693"/>
    </source>
</evidence>
<dbReference type="GO" id="GO:0009102">
    <property type="term" value="P:biotin biosynthetic process"/>
    <property type="evidence" value="ECO:0007669"/>
    <property type="project" value="UniProtKB-UniRule"/>
</dbReference>
<feature type="binding site" evidence="9">
    <location>
        <begin position="107"/>
        <end position="110"/>
    </location>
    <ligand>
        <name>ATP</name>
        <dbReference type="ChEBI" id="CHEBI:30616"/>
    </ligand>
</feature>
<evidence type="ECO:0000256" key="8">
    <source>
        <dbReference type="ARBA" id="ARBA00047386"/>
    </source>
</evidence>
<dbReference type="OrthoDB" id="9802097at2"/>
<comment type="caution">
    <text evidence="10">The sequence shown here is derived from an EMBL/GenBank/DDBJ whole genome shotgun (WGS) entry which is preliminary data.</text>
</comment>
<dbReference type="PANTHER" id="PTHR43210">
    <property type="entry name" value="DETHIOBIOTIN SYNTHETASE"/>
    <property type="match status" value="1"/>
</dbReference>
<evidence type="ECO:0000256" key="6">
    <source>
        <dbReference type="ARBA" id="ARBA00022840"/>
    </source>
</evidence>
<dbReference type="GO" id="GO:0005829">
    <property type="term" value="C:cytosol"/>
    <property type="evidence" value="ECO:0007669"/>
    <property type="project" value="TreeGrafter"/>
</dbReference>
<keyword evidence="4 9" id="KW-0547">Nucleotide-binding</keyword>
<keyword evidence="5 9" id="KW-0093">Biotin biosynthesis</keyword>
<evidence type="ECO:0000256" key="1">
    <source>
        <dbReference type="ARBA" id="ARBA00022490"/>
    </source>
</evidence>
<evidence type="ECO:0000313" key="10">
    <source>
        <dbReference type="EMBL" id="TGL57174.1"/>
    </source>
</evidence>
<dbReference type="NCBIfam" id="TIGR00347">
    <property type="entry name" value="bioD"/>
    <property type="match status" value="1"/>
</dbReference>
<dbReference type="CDD" id="cd03109">
    <property type="entry name" value="DTBS"/>
    <property type="match status" value="1"/>
</dbReference>
<feature type="active site" evidence="9">
    <location>
        <position position="37"/>
    </location>
</feature>
<comment type="catalytic activity">
    <reaction evidence="8">
        <text>(7R,8S)-8-amino-7-(carboxyamino)nonanoate + ATP = (4R,5S)-dethiobiotin + ADP + phosphate + H(+)</text>
        <dbReference type="Rhea" id="RHEA:63684"/>
        <dbReference type="ChEBI" id="CHEBI:15378"/>
        <dbReference type="ChEBI" id="CHEBI:30616"/>
        <dbReference type="ChEBI" id="CHEBI:43474"/>
        <dbReference type="ChEBI" id="CHEBI:149470"/>
        <dbReference type="ChEBI" id="CHEBI:149473"/>
        <dbReference type="ChEBI" id="CHEBI:456216"/>
    </reaction>
</comment>
<dbReference type="Pfam" id="PF13500">
    <property type="entry name" value="AAA_26"/>
    <property type="match status" value="1"/>
</dbReference>
<keyword evidence="3 9" id="KW-0479">Metal-binding</keyword>
<dbReference type="EMBL" id="RQGD01000039">
    <property type="protein sequence ID" value="TGL57174.1"/>
    <property type="molecule type" value="Genomic_DNA"/>
</dbReference>
<protein>
    <recommendedName>
        <fullName evidence="9">ATP-dependent dethiobiotin synthetase BioD</fullName>
        <ecNumber evidence="9">6.3.3.3</ecNumber>
    </recommendedName>
    <alternativeName>
        <fullName evidence="9">DTB synthetase</fullName>
        <shortName evidence="9">DTBS</shortName>
    </alternativeName>
    <alternativeName>
        <fullName evidence="9">Dethiobiotin synthase</fullName>
    </alternativeName>
</protein>
<evidence type="ECO:0000256" key="9">
    <source>
        <dbReference type="HAMAP-Rule" id="MF_00336"/>
    </source>
</evidence>
<evidence type="ECO:0000256" key="2">
    <source>
        <dbReference type="ARBA" id="ARBA00022598"/>
    </source>
</evidence>
<accession>A0A4R9JW03</accession>
<comment type="pathway">
    <text evidence="9">Cofactor biosynthesis; biotin biosynthesis; biotin from 7,8-diaminononanoate: step 1/2.</text>
</comment>
<dbReference type="SUPFAM" id="SSF52540">
    <property type="entry name" value="P-loop containing nucleoside triphosphate hydrolases"/>
    <property type="match status" value="1"/>
</dbReference>
<evidence type="ECO:0000256" key="7">
    <source>
        <dbReference type="ARBA" id="ARBA00022842"/>
    </source>
</evidence>
<comment type="caution">
    <text evidence="9">Lacks conserved residue(s) required for the propagation of feature annotation.</text>
</comment>